<dbReference type="GO" id="GO:0003677">
    <property type="term" value="F:DNA binding"/>
    <property type="evidence" value="ECO:0007669"/>
    <property type="project" value="UniProtKB-KW"/>
</dbReference>
<accession>A0A1T4L327</accession>
<keyword evidence="4" id="KW-1185">Reference proteome</keyword>
<dbReference type="Gene3D" id="2.60.120.10">
    <property type="entry name" value="Jelly Rolls"/>
    <property type="match status" value="1"/>
</dbReference>
<dbReference type="SUPFAM" id="SSF51182">
    <property type="entry name" value="RmlC-like cupins"/>
    <property type="match status" value="1"/>
</dbReference>
<dbReference type="Pfam" id="PF01381">
    <property type="entry name" value="HTH_3"/>
    <property type="match status" value="1"/>
</dbReference>
<dbReference type="PANTHER" id="PTHR46797">
    <property type="entry name" value="HTH-TYPE TRANSCRIPTIONAL REGULATOR"/>
    <property type="match status" value="1"/>
</dbReference>
<dbReference type="SMART" id="SM00530">
    <property type="entry name" value="HTH_XRE"/>
    <property type="match status" value="1"/>
</dbReference>
<protein>
    <submittedName>
        <fullName evidence="3">Transcriptional regulator, XRE family with cupin sensor</fullName>
    </submittedName>
</protein>
<dbReference type="Pfam" id="PF07883">
    <property type="entry name" value="Cupin_2"/>
    <property type="match status" value="1"/>
</dbReference>
<dbReference type="InterPro" id="IPR010982">
    <property type="entry name" value="Lambda_DNA-bd_dom_sf"/>
</dbReference>
<dbReference type="InterPro" id="IPR050807">
    <property type="entry name" value="TransReg_Diox_bact_type"/>
</dbReference>
<dbReference type="CDD" id="cd02209">
    <property type="entry name" value="cupin_XRE_C"/>
    <property type="match status" value="1"/>
</dbReference>
<sequence length="206" mass="23502">MTPSQNREQTELEPAKKIPIKFGEKLRKVREHKGYTLKMVAKAAGVSESLVSQIERNHVSPAIDTLLALADVLDINLEFLFEEYRRERPVHIIRCGERPTIHEDDVTYEQIARPEEDDKSNAFESYVLKIPPHSHTHRGSYGHIGREFGVIIQGSCILKYENHEYVLNKGDSVSFPASCPHTLENTGDDVLKAIWTVSPPQRFIEQ</sequence>
<dbReference type="InterPro" id="IPR013096">
    <property type="entry name" value="Cupin_2"/>
</dbReference>
<gene>
    <name evidence="3" type="ORF">SAMN02745149_01425</name>
</gene>
<evidence type="ECO:0000256" key="1">
    <source>
        <dbReference type="ARBA" id="ARBA00023125"/>
    </source>
</evidence>
<dbReference type="EMBL" id="FUWG01000010">
    <property type="protein sequence ID" value="SJZ48988.1"/>
    <property type="molecule type" value="Genomic_DNA"/>
</dbReference>
<organism evidence="3 4">
    <name type="scientific">Treponema porcinum</name>
    <dbReference type="NCBI Taxonomy" id="261392"/>
    <lineage>
        <taxon>Bacteria</taxon>
        <taxon>Pseudomonadati</taxon>
        <taxon>Spirochaetota</taxon>
        <taxon>Spirochaetia</taxon>
        <taxon>Spirochaetales</taxon>
        <taxon>Treponemataceae</taxon>
        <taxon>Treponema</taxon>
    </lineage>
</organism>
<dbReference type="InterPro" id="IPR014710">
    <property type="entry name" value="RmlC-like_jellyroll"/>
</dbReference>
<dbReference type="Proteomes" id="UP000190423">
    <property type="component" value="Unassembled WGS sequence"/>
</dbReference>
<feature type="domain" description="HTH cro/C1-type" evidence="2">
    <location>
        <begin position="26"/>
        <end position="80"/>
    </location>
</feature>
<dbReference type="GO" id="GO:0003700">
    <property type="term" value="F:DNA-binding transcription factor activity"/>
    <property type="evidence" value="ECO:0007669"/>
    <property type="project" value="TreeGrafter"/>
</dbReference>
<name>A0A1T4L327_TREPO</name>
<evidence type="ECO:0000259" key="2">
    <source>
        <dbReference type="PROSITE" id="PS50943"/>
    </source>
</evidence>
<dbReference type="GO" id="GO:0005829">
    <property type="term" value="C:cytosol"/>
    <property type="evidence" value="ECO:0007669"/>
    <property type="project" value="TreeGrafter"/>
</dbReference>
<reference evidence="3 4" key="1">
    <citation type="submission" date="2017-02" db="EMBL/GenBank/DDBJ databases">
        <authorList>
            <person name="Peterson S.W."/>
        </authorList>
    </citation>
    <scope>NUCLEOTIDE SEQUENCE [LARGE SCALE GENOMIC DNA]</scope>
    <source>
        <strain evidence="3 4">ATCC BAA-908</strain>
    </source>
</reference>
<evidence type="ECO:0000313" key="3">
    <source>
        <dbReference type="EMBL" id="SJZ48988.1"/>
    </source>
</evidence>
<dbReference type="Gene3D" id="1.10.260.40">
    <property type="entry name" value="lambda repressor-like DNA-binding domains"/>
    <property type="match status" value="1"/>
</dbReference>
<keyword evidence="1" id="KW-0238">DNA-binding</keyword>
<proteinExistence type="predicted"/>
<evidence type="ECO:0000313" key="4">
    <source>
        <dbReference type="Proteomes" id="UP000190423"/>
    </source>
</evidence>
<dbReference type="AlphaFoldDB" id="A0A1T4L327"/>
<dbReference type="PANTHER" id="PTHR46797:SF1">
    <property type="entry name" value="METHYLPHOSPHONATE SYNTHASE"/>
    <property type="match status" value="1"/>
</dbReference>
<dbReference type="PROSITE" id="PS50943">
    <property type="entry name" value="HTH_CROC1"/>
    <property type="match status" value="1"/>
</dbReference>
<dbReference type="STRING" id="261392.SAMN02745149_01425"/>
<dbReference type="InterPro" id="IPR001387">
    <property type="entry name" value="Cro/C1-type_HTH"/>
</dbReference>
<dbReference type="InterPro" id="IPR011051">
    <property type="entry name" value="RmlC_Cupin_sf"/>
</dbReference>
<dbReference type="CDD" id="cd00093">
    <property type="entry name" value="HTH_XRE"/>
    <property type="match status" value="1"/>
</dbReference>
<dbReference type="GeneID" id="78316721"/>
<dbReference type="SUPFAM" id="SSF47413">
    <property type="entry name" value="lambda repressor-like DNA-binding domains"/>
    <property type="match status" value="1"/>
</dbReference>
<dbReference type="RefSeq" id="WP_078933339.1">
    <property type="nucleotide sequence ID" value="NZ_FUWG01000010.1"/>
</dbReference>
<dbReference type="OrthoDB" id="9814553at2"/>